<accession>X1T0C7</accession>
<proteinExistence type="predicted"/>
<dbReference type="AlphaFoldDB" id="X1T0C7"/>
<gene>
    <name evidence="1" type="ORF">S12H4_41137</name>
</gene>
<sequence>MYYWYLREQSATVTATGVQVVAVTNVACHLWLRWSTEKTGKHMDAVVRRGMVTREVPRFCVVSYNDVEQDEEGNTITHTFQVTPWPYCETRWYYLWGTMYGEATPSVSPIFKYHREQPPGPIPTSDWQDTWDNLNHPCQYWNAGSQTFTPDHDYNAVAIELVQSQYPKRKGPFVVKLQELAADGCWTANTLRSVNGNSLDLPEWLSEDWHLYEFAAVPLLNGVTYRITAHTTPGWWY</sequence>
<reference evidence="1" key="1">
    <citation type="journal article" date="2014" name="Front. Microbiol.">
        <title>High frequency of phylogenetically diverse reductive dehalogenase-homologous genes in deep subseafloor sedimentary metagenomes.</title>
        <authorList>
            <person name="Kawai M."/>
            <person name="Futagami T."/>
            <person name="Toyoda A."/>
            <person name="Takaki Y."/>
            <person name="Nishi S."/>
            <person name="Hori S."/>
            <person name="Arai W."/>
            <person name="Tsubouchi T."/>
            <person name="Morono Y."/>
            <person name="Uchiyama I."/>
            <person name="Ito T."/>
            <person name="Fujiyama A."/>
            <person name="Inagaki F."/>
            <person name="Takami H."/>
        </authorList>
    </citation>
    <scope>NUCLEOTIDE SEQUENCE</scope>
    <source>
        <strain evidence="1">Expedition CK06-06</strain>
    </source>
</reference>
<dbReference type="EMBL" id="BARW01025036">
    <property type="protein sequence ID" value="GAI98777.1"/>
    <property type="molecule type" value="Genomic_DNA"/>
</dbReference>
<organism evidence="1">
    <name type="scientific">marine sediment metagenome</name>
    <dbReference type="NCBI Taxonomy" id="412755"/>
    <lineage>
        <taxon>unclassified sequences</taxon>
        <taxon>metagenomes</taxon>
        <taxon>ecological metagenomes</taxon>
    </lineage>
</organism>
<protein>
    <submittedName>
        <fullName evidence="1">Uncharacterized protein</fullName>
    </submittedName>
</protein>
<comment type="caution">
    <text evidence="1">The sequence shown here is derived from an EMBL/GenBank/DDBJ whole genome shotgun (WGS) entry which is preliminary data.</text>
</comment>
<feature type="non-terminal residue" evidence="1">
    <location>
        <position position="237"/>
    </location>
</feature>
<evidence type="ECO:0000313" key="1">
    <source>
        <dbReference type="EMBL" id="GAI98777.1"/>
    </source>
</evidence>
<name>X1T0C7_9ZZZZ</name>